<comment type="caution">
    <text evidence="1">The sequence shown here is derived from an EMBL/GenBank/DDBJ whole genome shotgun (WGS) entry which is preliminary data.</text>
</comment>
<proteinExistence type="predicted"/>
<name>A0A0F9HYV1_9ZZZZ</name>
<dbReference type="AlphaFoldDB" id="A0A0F9HYV1"/>
<protein>
    <submittedName>
        <fullName evidence="1">Uncharacterized protein</fullName>
    </submittedName>
</protein>
<reference evidence="1" key="1">
    <citation type="journal article" date="2015" name="Nature">
        <title>Complex archaea that bridge the gap between prokaryotes and eukaryotes.</title>
        <authorList>
            <person name="Spang A."/>
            <person name="Saw J.H."/>
            <person name="Jorgensen S.L."/>
            <person name="Zaremba-Niedzwiedzka K."/>
            <person name="Martijn J."/>
            <person name="Lind A.E."/>
            <person name="van Eijk R."/>
            <person name="Schleper C."/>
            <person name="Guy L."/>
            <person name="Ettema T.J."/>
        </authorList>
    </citation>
    <scope>NUCLEOTIDE SEQUENCE</scope>
</reference>
<organism evidence="1">
    <name type="scientific">marine sediment metagenome</name>
    <dbReference type="NCBI Taxonomy" id="412755"/>
    <lineage>
        <taxon>unclassified sequences</taxon>
        <taxon>metagenomes</taxon>
        <taxon>ecological metagenomes</taxon>
    </lineage>
</organism>
<evidence type="ECO:0000313" key="1">
    <source>
        <dbReference type="EMBL" id="KKM20631.1"/>
    </source>
</evidence>
<accession>A0A0F9HYV1</accession>
<gene>
    <name evidence="1" type="ORF">LCGC14_1643550</name>
</gene>
<sequence length="41" mass="4937">MPPKRFFTKEKFFADLQTQFSNKPITIGDKIRQALQRRKPK</sequence>
<dbReference type="EMBL" id="LAZR01013725">
    <property type="protein sequence ID" value="KKM20631.1"/>
    <property type="molecule type" value="Genomic_DNA"/>
</dbReference>